<gene>
    <name evidence="1" type="ORF">SAMN04488136_13341</name>
</gene>
<evidence type="ECO:0000313" key="2">
    <source>
        <dbReference type="Proteomes" id="UP000198854"/>
    </source>
</evidence>
<evidence type="ECO:0000313" key="1">
    <source>
        <dbReference type="EMBL" id="SDH87401.1"/>
    </source>
</evidence>
<reference evidence="2" key="1">
    <citation type="submission" date="2016-10" db="EMBL/GenBank/DDBJ databases">
        <authorList>
            <person name="Varghese N."/>
            <person name="Submissions S."/>
        </authorList>
    </citation>
    <scope>NUCLEOTIDE SEQUENCE [LARGE SCALE GENOMIC DNA]</scope>
    <source>
        <strain evidence="2">CGMCC 1.10228</strain>
    </source>
</reference>
<dbReference type="Pfam" id="PF04339">
    <property type="entry name" value="FemAB_like"/>
    <property type="match status" value="1"/>
</dbReference>
<dbReference type="SUPFAM" id="SSF55729">
    <property type="entry name" value="Acyl-CoA N-acyltransferases (Nat)"/>
    <property type="match status" value="1"/>
</dbReference>
<dbReference type="RefSeq" id="WP_093278561.1">
    <property type="nucleotide sequence ID" value="NZ_FNDD01000033.1"/>
</dbReference>
<dbReference type="STRING" id="861298.SAMN04488136_13341"/>
<dbReference type="EMBL" id="FNDD01000033">
    <property type="protein sequence ID" value="SDH87401.1"/>
    <property type="molecule type" value="Genomic_DNA"/>
</dbReference>
<organism evidence="1 2">
    <name type="scientific">Vibrio xiamenensis</name>
    <dbReference type="NCBI Taxonomy" id="861298"/>
    <lineage>
        <taxon>Bacteria</taxon>
        <taxon>Pseudomonadati</taxon>
        <taxon>Pseudomonadota</taxon>
        <taxon>Gammaproteobacteria</taxon>
        <taxon>Vibrionales</taxon>
        <taxon>Vibrionaceae</taxon>
        <taxon>Vibrio</taxon>
    </lineage>
</organism>
<dbReference type="Proteomes" id="UP000198854">
    <property type="component" value="Unassembled WGS sequence"/>
</dbReference>
<keyword evidence="2" id="KW-1185">Reference proteome</keyword>
<accession>A0A1G8FZ53</accession>
<dbReference type="AlphaFoldDB" id="A0A1G8FZ53"/>
<dbReference type="OrthoDB" id="9776898at2"/>
<dbReference type="PANTHER" id="PTHR47017:SF1">
    <property type="entry name" value="ACYL-COA"/>
    <property type="match status" value="1"/>
</dbReference>
<protein>
    <submittedName>
        <fullName evidence="1">Uncharacterized protein</fullName>
    </submittedName>
</protein>
<name>A0A1G8FZ53_9VIBR</name>
<dbReference type="Gene3D" id="3.40.630.30">
    <property type="match status" value="1"/>
</dbReference>
<proteinExistence type="predicted"/>
<dbReference type="InterPro" id="IPR016181">
    <property type="entry name" value="Acyl_CoA_acyltransferase"/>
</dbReference>
<sequence length="379" mass="44922">MPTLRIHHQINEIDSNQWDALCDNDYPFLRHAFLLALEESGCVCDDTGWHPLHLSLHQDDQLIAAMPLYLKTHSWGEYVFDWSWQEAWQQAGYEYFPKLVTAIPFTPSTGPRLIYARDKITFDEVLTLFVSTVRELCDEHKFSSWSGLFIPSDSLPTWQSAQLMTRQDCQFHWYNRGYQNFDDFLQTFTSRKRKNVRKERAKIASQNIQLRYYHGEDITPDLLDVFFDFYQLTYLKHGHYGHLNKDFFSRLITCMPEQIVLVMAYIDERPVAAAWSFKDTTTLYGRYWGCEQEFDSLHFETCYYQGIEYCIAHSLDHFDPGAQGEHKIQRGFEPIATWSVHWIATAPFRTAVERFLQQEQQYMQDKMVELASYLPFHQQ</sequence>
<dbReference type="PANTHER" id="PTHR47017">
    <property type="entry name" value="ACYL-COA"/>
    <property type="match status" value="1"/>
</dbReference>
<dbReference type="InterPro" id="IPR007434">
    <property type="entry name" value="FemAB-like"/>
</dbReference>